<proteinExistence type="inferred from homology"/>
<keyword evidence="7 8" id="KW-0472">Membrane</keyword>
<evidence type="ECO:0000256" key="2">
    <source>
        <dbReference type="ARBA" id="ARBA00010892"/>
    </source>
</evidence>
<dbReference type="InterPro" id="IPR004688">
    <property type="entry name" value="Ni/Co_transpt"/>
</dbReference>
<evidence type="ECO:0000256" key="4">
    <source>
        <dbReference type="ARBA" id="ARBA00022596"/>
    </source>
</evidence>
<comment type="similarity">
    <text evidence="2 8">Belongs to the NiCoT transporter (TC 2.A.52) family.</text>
</comment>
<gene>
    <name evidence="9" type="primary">nixA2</name>
    <name evidence="9" type="ORF">CLPA_c07180</name>
    <name evidence="10" type="ORF">CP6013_02432</name>
</gene>
<evidence type="ECO:0000256" key="6">
    <source>
        <dbReference type="ARBA" id="ARBA00022989"/>
    </source>
</evidence>
<reference evidence="10 11" key="3">
    <citation type="journal article" name="Genome Announc.">
        <title>Improved Draft Genome Sequence of Clostridium pasteurianum Strain ATCC 6013 (DSM 525) Using a Hybrid Next-Generation Sequencing Approach.</title>
        <authorList>
            <person name="Pyne M.E."/>
            <person name="Utturkar S."/>
            <person name="Brown S.D."/>
            <person name="Moo-Young M."/>
            <person name="Chung D.A."/>
            <person name="Chou C.P."/>
        </authorList>
    </citation>
    <scope>NUCLEOTIDE SEQUENCE [LARGE SCALE GENOMIC DNA]</scope>
    <source>
        <strain evidence="10 11">ATCC 6013</strain>
    </source>
</reference>
<feature type="transmembrane region" description="Helical" evidence="8">
    <location>
        <begin position="67"/>
        <end position="90"/>
    </location>
</feature>
<dbReference type="InterPro" id="IPR011541">
    <property type="entry name" value="Ni/Co_transpt_high_affinity"/>
</dbReference>
<dbReference type="GO" id="GO:0005886">
    <property type="term" value="C:plasma membrane"/>
    <property type="evidence" value="ECO:0007669"/>
    <property type="project" value="UniProtKB-SubCell"/>
</dbReference>
<dbReference type="KEGG" id="cpat:CLPA_c07180"/>
<dbReference type="KEGG" id="cpae:CPAST_c07180"/>
<reference evidence="10" key="2">
    <citation type="submission" date="2015-10" db="EMBL/GenBank/DDBJ databases">
        <title>Improved Draft Genome Sequence of Clostridium pasteurianum Strain ATCC 6013 (DSM 525) Using a Hybrid Next-Generation Sequencing Approach.</title>
        <authorList>
            <person name="Pyne M.E."/>
            <person name="Utturkar S.M."/>
            <person name="Brown S.D."/>
            <person name="Moo-Young M."/>
            <person name="Chung D.A."/>
            <person name="Chou P.C."/>
        </authorList>
    </citation>
    <scope>NUCLEOTIDE SEQUENCE</scope>
    <source>
        <strain evidence="10">ATCC 6013</strain>
    </source>
</reference>
<dbReference type="EMBL" id="CP009268">
    <property type="protein sequence ID" value="AJA50806.1"/>
    <property type="molecule type" value="Genomic_DNA"/>
</dbReference>
<dbReference type="Proteomes" id="UP000030905">
    <property type="component" value="Chromosome"/>
</dbReference>
<evidence type="ECO:0000256" key="7">
    <source>
        <dbReference type="ARBA" id="ARBA00023136"/>
    </source>
</evidence>
<name>A0A0H3J4H2_CLOPA</name>
<keyword evidence="3 8" id="KW-0813">Transport</keyword>
<feature type="transmembrane region" description="Helical" evidence="8">
    <location>
        <begin position="30"/>
        <end position="55"/>
    </location>
</feature>
<sequence>MNFLFKKQPKWLPLAISANAASQAIPFSMIIALPILFAAGMSLMDTADGVFMTTAYNWAFSTPLRKIYYNLSVTGLSIAAALCIGFIELAQILTPKLGLNSGIWKWIQNIQFGVIGYLLVGLFIISWAVSYMIWKMFRFENA</sequence>
<dbReference type="PATRIC" id="fig|1262449.3.peg.2854"/>
<dbReference type="PANTHER" id="PTHR31611:SF0">
    <property type="entry name" value="HIGH-AFFINITY NICKEL TRANSPORT PROTEIN NIC1"/>
    <property type="match status" value="1"/>
</dbReference>
<comment type="caution">
    <text evidence="8">Lacks conserved residue(s) required for the propagation of feature annotation.</text>
</comment>
<evidence type="ECO:0000313" key="10">
    <source>
        <dbReference type="EMBL" id="KRU13184.1"/>
    </source>
</evidence>
<dbReference type="GO" id="GO:0012505">
    <property type="term" value="C:endomembrane system"/>
    <property type="evidence" value="ECO:0007669"/>
    <property type="project" value="UniProtKB-SubCell"/>
</dbReference>
<evidence type="ECO:0000313" key="12">
    <source>
        <dbReference type="Proteomes" id="UP000030905"/>
    </source>
</evidence>
<protein>
    <recommendedName>
        <fullName evidence="8">Nickel/cobalt efflux system</fullName>
    </recommendedName>
</protein>
<comment type="subcellular location">
    <subcellularLocation>
        <location evidence="8">Cell membrane</location>
        <topology evidence="8">Multi-pass membrane protein</topology>
    </subcellularLocation>
    <subcellularLocation>
        <location evidence="1">Endomembrane system</location>
        <topology evidence="1">Multi-pass membrane protein</topology>
    </subcellularLocation>
</comment>
<evidence type="ECO:0000313" key="11">
    <source>
        <dbReference type="Proteomes" id="UP000028042"/>
    </source>
</evidence>
<feature type="transmembrane region" description="Helical" evidence="8">
    <location>
        <begin position="110"/>
        <end position="134"/>
    </location>
</feature>
<evidence type="ECO:0000256" key="1">
    <source>
        <dbReference type="ARBA" id="ARBA00004127"/>
    </source>
</evidence>
<dbReference type="AlphaFoldDB" id="A0A0H3J4H2"/>
<evidence type="ECO:0000256" key="5">
    <source>
        <dbReference type="ARBA" id="ARBA00022692"/>
    </source>
</evidence>
<keyword evidence="4" id="KW-0533">Nickel</keyword>
<evidence type="ECO:0000256" key="3">
    <source>
        <dbReference type="ARBA" id="ARBA00022448"/>
    </source>
</evidence>
<evidence type="ECO:0000256" key="8">
    <source>
        <dbReference type="RuleBase" id="RU362101"/>
    </source>
</evidence>
<evidence type="ECO:0000313" key="9">
    <source>
        <dbReference type="EMBL" id="AJA50806.1"/>
    </source>
</evidence>
<dbReference type="Pfam" id="PF03824">
    <property type="entry name" value="NicO"/>
    <property type="match status" value="1"/>
</dbReference>
<keyword evidence="6 8" id="KW-1133">Transmembrane helix</keyword>
<accession>A0A0H3J4H2</accession>
<dbReference type="PANTHER" id="PTHR31611">
    <property type="entry name" value="HIGH-AFFINITY NICKEL TRANSPORT PROTEIN NIC1"/>
    <property type="match status" value="1"/>
</dbReference>
<keyword evidence="12" id="KW-1185">Reference proteome</keyword>
<organism evidence="9 12">
    <name type="scientific">Clostridium pasteurianum DSM 525 = ATCC 6013</name>
    <dbReference type="NCBI Taxonomy" id="1262449"/>
    <lineage>
        <taxon>Bacteria</taxon>
        <taxon>Bacillati</taxon>
        <taxon>Bacillota</taxon>
        <taxon>Clostridia</taxon>
        <taxon>Eubacteriales</taxon>
        <taxon>Clostridiaceae</taxon>
        <taxon>Clostridium</taxon>
    </lineage>
</organism>
<dbReference type="GO" id="GO:0015099">
    <property type="term" value="F:nickel cation transmembrane transporter activity"/>
    <property type="evidence" value="ECO:0007669"/>
    <property type="project" value="UniProtKB-UniRule"/>
</dbReference>
<dbReference type="Proteomes" id="UP000028042">
    <property type="component" value="Unassembled WGS sequence"/>
</dbReference>
<dbReference type="eggNOG" id="COG3376">
    <property type="taxonomic scope" value="Bacteria"/>
</dbReference>
<keyword evidence="5 8" id="KW-0812">Transmembrane</keyword>
<dbReference type="EMBL" id="JPGY02000001">
    <property type="protein sequence ID" value="KRU13184.1"/>
    <property type="molecule type" value="Genomic_DNA"/>
</dbReference>
<reference evidence="9 12" key="1">
    <citation type="journal article" date="2015" name="Genome Announc.">
        <title>Complete Genome Sequence of the Nitrogen-Fixing and Solvent-Producing Clostridium pasteurianum DSM 525.</title>
        <authorList>
            <person name="Poehlein A."/>
            <person name="Grosse-Honebrink A."/>
            <person name="Zhang Y."/>
            <person name="Minton N.P."/>
            <person name="Daniel R."/>
        </authorList>
    </citation>
    <scope>NUCLEOTIDE SEQUENCE [LARGE SCALE GENOMIC DNA]</scope>
    <source>
        <strain evidence="9">DSM 525</strain>
        <strain evidence="12">DSM 525 / ATCC 6013</strain>
    </source>
</reference>